<protein>
    <submittedName>
        <fullName evidence="2">Restriction endonuclease</fullName>
    </submittedName>
</protein>
<dbReference type="HOGENOM" id="CLU_1048763_0_0_4"/>
<feature type="domain" description="HNH nuclease" evidence="1">
    <location>
        <begin position="158"/>
        <end position="208"/>
    </location>
</feature>
<keyword evidence="2" id="KW-0378">Hydrolase</keyword>
<gene>
    <name evidence="2" type="ordered locus">HEAR0008</name>
</gene>
<dbReference type="eggNOG" id="COG3440">
    <property type="taxonomic scope" value="Bacteria"/>
</dbReference>
<sequence>MVSKSNNWNRDQLLVAFNLYCQIPFGKMHSRNPEIIRLATLIGRTPSALAMKLTNIASLDPAITSTGRRGLAGASAADKLMWNEMQHDWEGFALESQAVVDAIVTPNDINQDALLPTAVLLEEEEFDYSAEDKTSMVKIRVGQHFFRRSVLSAYLGRCCITGLAEPRLLVASHIVPWHTDSNHRLNPRNGLCLSVLHDKAFDLGMFTLTPDFKIKTSRHMQSMSNNPFATDWLVGLEGKCIELPEKFRPELEFLHWHHQNIFMRE</sequence>
<dbReference type="STRING" id="204773.HEAR0008"/>
<dbReference type="GO" id="GO:0004519">
    <property type="term" value="F:endonuclease activity"/>
    <property type="evidence" value="ECO:0007669"/>
    <property type="project" value="UniProtKB-KW"/>
</dbReference>
<dbReference type="KEGG" id="har:HEAR0008"/>
<dbReference type="Pfam" id="PF13391">
    <property type="entry name" value="HNH_2"/>
    <property type="match status" value="1"/>
</dbReference>
<name>A4G160_HERAR</name>
<dbReference type="EMBL" id="CU207211">
    <property type="protein sequence ID" value="CAL60247.1"/>
    <property type="molecule type" value="Genomic_DNA"/>
</dbReference>
<evidence type="ECO:0000313" key="2">
    <source>
        <dbReference type="EMBL" id="CAL60247.1"/>
    </source>
</evidence>
<reference evidence="2 3" key="1">
    <citation type="journal article" date="2007" name="PLoS Genet.">
        <title>A tale of two oxidation states: bacterial colonization of arsenic-rich environments.</title>
        <authorList>
            <person name="Muller D."/>
            <person name="Medigue C."/>
            <person name="Koechler S."/>
            <person name="Barbe V."/>
            <person name="Barakat M."/>
            <person name="Talla E."/>
            <person name="Bonnefoy V."/>
            <person name="Krin E."/>
            <person name="Arsene-Ploetze F."/>
            <person name="Carapito C."/>
            <person name="Chandler M."/>
            <person name="Cournoyer B."/>
            <person name="Cruveiller S."/>
            <person name="Dossat C."/>
            <person name="Duval S."/>
            <person name="Heymann M."/>
            <person name="Leize E."/>
            <person name="Lieutaud A."/>
            <person name="Lievremont D."/>
            <person name="Makita Y."/>
            <person name="Mangenot S."/>
            <person name="Nitschke W."/>
            <person name="Ortet P."/>
            <person name="Perdrial N."/>
            <person name="Schoepp B."/>
            <person name="Siguier N."/>
            <person name="Simeonova D.D."/>
            <person name="Rouy Z."/>
            <person name="Segurens B."/>
            <person name="Turlin E."/>
            <person name="Vallenet D."/>
            <person name="Van Dorsselaer A."/>
            <person name="Weiss S."/>
            <person name="Weissenbach J."/>
            <person name="Lett M.C."/>
            <person name="Danchin A."/>
            <person name="Bertin P.N."/>
        </authorList>
    </citation>
    <scope>NUCLEOTIDE SEQUENCE [LARGE SCALE GENOMIC DNA]</scope>
    <source>
        <strain evidence="3">ULPAs1</strain>
    </source>
</reference>
<evidence type="ECO:0000259" key="1">
    <source>
        <dbReference type="Pfam" id="PF13391"/>
    </source>
</evidence>
<dbReference type="Proteomes" id="UP000006697">
    <property type="component" value="Chromosome"/>
</dbReference>
<organism evidence="2 3">
    <name type="scientific">Herminiimonas arsenicoxydans</name>
    <dbReference type="NCBI Taxonomy" id="204773"/>
    <lineage>
        <taxon>Bacteria</taxon>
        <taxon>Pseudomonadati</taxon>
        <taxon>Pseudomonadota</taxon>
        <taxon>Betaproteobacteria</taxon>
        <taxon>Burkholderiales</taxon>
        <taxon>Oxalobacteraceae</taxon>
        <taxon>Herminiimonas</taxon>
    </lineage>
</organism>
<dbReference type="AlphaFoldDB" id="A4G160"/>
<keyword evidence="3" id="KW-1185">Reference proteome</keyword>
<evidence type="ECO:0000313" key="3">
    <source>
        <dbReference type="Proteomes" id="UP000006697"/>
    </source>
</evidence>
<accession>A4G160</accession>
<keyword evidence="2" id="KW-0255">Endonuclease</keyword>
<proteinExistence type="predicted"/>
<keyword evidence="2" id="KW-0540">Nuclease</keyword>
<dbReference type="OrthoDB" id="9811869at2"/>
<dbReference type="InterPro" id="IPR003615">
    <property type="entry name" value="HNH_nuc"/>
</dbReference>